<dbReference type="PROSITE" id="PS01095">
    <property type="entry name" value="GH18_1"/>
    <property type="match status" value="1"/>
</dbReference>
<evidence type="ECO:0000256" key="4">
    <source>
        <dbReference type="RuleBase" id="RU004453"/>
    </source>
</evidence>
<organism evidence="7 8">
    <name type="scientific">Cannabis sativa</name>
    <name type="common">Hemp</name>
    <name type="synonym">Marijuana</name>
    <dbReference type="NCBI Taxonomy" id="3483"/>
    <lineage>
        <taxon>Eukaryota</taxon>
        <taxon>Viridiplantae</taxon>
        <taxon>Streptophyta</taxon>
        <taxon>Embryophyta</taxon>
        <taxon>Tracheophyta</taxon>
        <taxon>Spermatophyta</taxon>
        <taxon>Magnoliopsida</taxon>
        <taxon>eudicotyledons</taxon>
        <taxon>Gunneridae</taxon>
        <taxon>Pentapetalae</taxon>
        <taxon>rosids</taxon>
        <taxon>fabids</taxon>
        <taxon>Rosales</taxon>
        <taxon>Cannabaceae</taxon>
        <taxon>Cannabis</taxon>
    </lineage>
</organism>
<feature type="signal peptide" evidence="5">
    <location>
        <begin position="1"/>
        <end position="26"/>
    </location>
</feature>
<dbReference type="InterPro" id="IPR001223">
    <property type="entry name" value="Glyco_hydro18_cat"/>
</dbReference>
<dbReference type="InterPro" id="IPR017853">
    <property type="entry name" value="GH"/>
</dbReference>
<comment type="similarity">
    <text evidence="4">Belongs to the glycosyl hydrolase 18 family.</text>
</comment>
<keyword evidence="5" id="KW-0732">Signal</keyword>
<reference evidence="7" key="1">
    <citation type="submission" date="2018-11" db="EMBL/GenBank/DDBJ databases">
        <authorList>
            <person name="Grassa J C."/>
        </authorList>
    </citation>
    <scope>NUCLEOTIDE SEQUENCE [LARGE SCALE GENOMIC DNA]</scope>
</reference>
<dbReference type="EMBL" id="UZAU01000369">
    <property type="status" value="NOT_ANNOTATED_CDS"/>
    <property type="molecule type" value="Genomic_DNA"/>
</dbReference>
<evidence type="ECO:0000259" key="6">
    <source>
        <dbReference type="PROSITE" id="PS51910"/>
    </source>
</evidence>
<dbReference type="Pfam" id="PF00704">
    <property type="entry name" value="Glyco_hydro_18"/>
    <property type="match status" value="1"/>
</dbReference>
<evidence type="ECO:0000256" key="2">
    <source>
        <dbReference type="ARBA" id="ARBA00023295"/>
    </source>
</evidence>
<reference evidence="7" key="2">
    <citation type="submission" date="2021-03" db="UniProtKB">
        <authorList>
            <consortium name="EnsemblPlants"/>
        </authorList>
    </citation>
    <scope>IDENTIFICATION</scope>
</reference>
<gene>
    <name evidence="7" type="primary">LOC115712009</name>
</gene>
<feature type="chain" id="PRO_5030599952" description="GH18 domain-containing protein" evidence="5">
    <location>
        <begin position="27"/>
        <end position="308"/>
    </location>
</feature>
<dbReference type="Proteomes" id="UP000596661">
    <property type="component" value="Chromosome 4"/>
</dbReference>
<keyword evidence="8" id="KW-1185">Reference proteome</keyword>
<dbReference type="PANTHER" id="PTHR46476">
    <property type="entry name" value="CHITINASE 2-LIKE"/>
    <property type="match status" value="1"/>
</dbReference>
<keyword evidence="1 3" id="KW-0378">Hydrolase</keyword>
<evidence type="ECO:0000313" key="7">
    <source>
        <dbReference type="EnsemblPlants" id="cds.novel_model_3128_5bd9a17a"/>
    </source>
</evidence>
<dbReference type="AlphaFoldDB" id="A0A803QZ37"/>
<dbReference type="EnsemblPlants" id="novel_model_3128_5bd9a17a">
    <property type="protein sequence ID" value="cds.novel_model_3128_5bd9a17a"/>
    <property type="gene ID" value="novel_gene_1672_5bd9a17a"/>
</dbReference>
<accession>A0A803QZ37</accession>
<sequence>MAKLSNNLFLISILGISLVFTQFCDGKKVLMEYIGATGVPVKFNTVPINQSIDFHFILSFAIDASPQGESQNGVFSPYWVPTLTQDSVAQIKSQNPNVKALASLSGWSLGDTVLRWYDPEDPDRWITNAFTSLKSIIEDYHLDGIDIDYENFPKRRRRSSPNSTFAYCIGELISLLKNQSVISVATIAPFYTTVGPYMDLYGRYAEVIDFVNYQFYTDRVRSANGYLDTFRVRSMQFGAEKLLPSYEVEGRGIQGEAFFDALRLLEKSGFSVNGVMIFSADASVGGGGDDYYYEKKSQAFLLNSTTLL</sequence>
<protein>
    <recommendedName>
        <fullName evidence="6">GH18 domain-containing protein</fullName>
    </recommendedName>
</protein>
<dbReference type="SUPFAM" id="SSF51445">
    <property type="entry name" value="(Trans)glycosidases"/>
    <property type="match status" value="1"/>
</dbReference>
<dbReference type="GO" id="GO:0004553">
    <property type="term" value="F:hydrolase activity, hydrolyzing O-glycosyl compounds"/>
    <property type="evidence" value="ECO:0007669"/>
    <property type="project" value="InterPro"/>
</dbReference>
<dbReference type="PANTHER" id="PTHR46476:SF9">
    <property type="entry name" value="GH18 DOMAIN-CONTAINING PROTEIN"/>
    <property type="match status" value="1"/>
</dbReference>
<dbReference type="OrthoDB" id="3012298at2759"/>
<dbReference type="KEGG" id="csav:115712009"/>
<evidence type="ECO:0000256" key="3">
    <source>
        <dbReference type="RuleBase" id="RU000489"/>
    </source>
</evidence>
<dbReference type="GO" id="GO:0005975">
    <property type="term" value="P:carbohydrate metabolic process"/>
    <property type="evidence" value="ECO:0007669"/>
    <property type="project" value="InterPro"/>
</dbReference>
<dbReference type="PROSITE" id="PS51910">
    <property type="entry name" value="GH18_2"/>
    <property type="match status" value="1"/>
</dbReference>
<dbReference type="OMA" id="WISNAFT"/>
<evidence type="ECO:0000256" key="5">
    <source>
        <dbReference type="SAM" id="SignalP"/>
    </source>
</evidence>
<dbReference type="Gramene" id="novel_model_3128_5bd9a17a">
    <property type="protein sequence ID" value="cds.novel_model_3128_5bd9a17a"/>
    <property type="gene ID" value="novel_gene_1672_5bd9a17a"/>
</dbReference>
<name>A0A803QZ37_CANSA</name>
<evidence type="ECO:0000313" key="8">
    <source>
        <dbReference type="Proteomes" id="UP000596661"/>
    </source>
</evidence>
<proteinExistence type="inferred from homology"/>
<dbReference type="InterPro" id="IPR001579">
    <property type="entry name" value="Glyco_hydro_18_chit_AS"/>
</dbReference>
<dbReference type="GeneID" id="115712009"/>
<evidence type="ECO:0000256" key="1">
    <source>
        <dbReference type="ARBA" id="ARBA00022801"/>
    </source>
</evidence>
<dbReference type="Gene3D" id="3.20.20.80">
    <property type="entry name" value="Glycosidases"/>
    <property type="match status" value="1"/>
</dbReference>
<feature type="domain" description="GH18" evidence="6">
    <location>
        <begin position="28"/>
        <end position="308"/>
    </location>
</feature>
<keyword evidence="2 3" id="KW-0326">Glycosidase</keyword>
<dbReference type="RefSeq" id="XP_030496072.1">
    <property type="nucleotide sequence ID" value="XM_030640212.2"/>
</dbReference>